<keyword evidence="1" id="KW-0812">Transmembrane</keyword>
<evidence type="ECO:0000313" key="2">
    <source>
        <dbReference type="EMBL" id="ESQ93924.1"/>
    </source>
</evidence>
<organism evidence="2 3">
    <name type="scientific">Asticcacaulis benevestitus DSM 16100 = ATCC BAA-896</name>
    <dbReference type="NCBI Taxonomy" id="1121022"/>
    <lineage>
        <taxon>Bacteria</taxon>
        <taxon>Pseudomonadati</taxon>
        <taxon>Pseudomonadota</taxon>
        <taxon>Alphaproteobacteria</taxon>
        <taxon>Caulobacterales</taxon>
        <taxon>Caulobacteraceae</taxon>
        <taxon>Asticcacaulis</taxon>
    </lineage>
</organism>
<feature type="transmembrane region" description="Helical" evidence="1">
    <location>
        <begin position="90"/>
        <end position="110"/>
    </location>
</feature>
<feature type="transmembrane region" description="Helical" evidence="1">
    <location>
        <begin position="229"/>
        <end position="249"/>
    </location>
</feature>
<protein>
    <submittedName>
        <fullName evidence="2">Uncharacterized protein</fullName>
    </submittedName>
</protein>
<dbReference type="AlphaFoldDB" id="V4Q2J7"/>
<dbReference type="EMBL" id="AWGB01000006">
    <property type="protein sequence ID" value="ESQ93924.1"/>
    <property type="molecule type" value="Genomic_DNA"/>
</dbReference>
<keyword evidence="1" id="KW-1133">Transmembrane helix</keyword>
<feature type="transmembrane region" description="Helical" evidence="1">
    <location>
        <begin position="167"/>
        <end position="186"/>
    </location>
</feature>
<name>V4Q2J7_9CAUL</name>
<feature type="transmembrane region" description="Helical" evidence="1">
    <location>
        <begin position="130"/>
        <end position="146"/>
    </location>
</feature>
<gene>
    <name evidence="2" type="ORF">ABENE_04345</name>
</gene>
<comment type="caution">
    <text evidence="2">The sequence shown here is derived from an EMBL/GenBank/DDBJ whole genome shotgun (WGS) entry which is preliminary data.</text>
</comment>
<keyword evidence="3" id="KW-1185">Reference proteome</keyword>
<sequence length="251" mass="26990">MTNPEKNDGLTIAAIATMAALTVTFVHEGLGHGGACLTLGGRITQLSSSLFHCDTPSPWIDPAGPLANLALGTLALILSRRVTTTPWRLFFILITAFSYFWEGGYLVQAMATAKGDLYFAGHNFIGEPSLWWRLVGGLIGVLLYLLTIRLTSRALLNLWPQKTARHVARITWCAATLATVAAALTYRGGMGQNLHDTIMEIGVASLPLLIIPLRALHPPAKVAVMERKPLALVLAAVIFIVFTLTQGHGLG</sequence>
<dbReference type="Proteomes" id="UP000017837">
    <property type="component" value="Unassembled WGS sequence"/>
</dbReference>
<dbReference type="PATRIC" id="fig|1121022.4.peg.861"/>
<accession>V4Q2J7</accession>
<evidence type="ECO:0000256" key="1">
    <source>
        <dbReference type="SAM" id="Phobius"/>
    </source>
</evidence>
<dbReference type="RefSeq" id="WP_018079861.1">
    <property type="nucleotide sequence ID" value="NZ_AQWM01000001.1"/>
</dbReference>
<dbReference type="STRING" id="1121022.GCA_000376105_00176"/>
<keyword evidence="1" id="KW-0472">Membrane</keyword>
<reference evidence="2 3" key="1">
    <citation type="journal article" date="2014" name="Nature">
        <title>Sequential evolution of bacterial morphology by co-option of a developmental regulator.</title>
        <authorList>
            <person name="Jiang C."/>
            <person name="Brown P.J."/>
            <person name="Ducret A."/>
            <person name="Brun Y.V."/>
        </authorList>
    </citation>
    <scope>NUCLEOTIDE SEQUENCE [LARGE SCALE GENOMIC DNA]</scope>
    <source>
        <strain evidence="2 3">DSM 16100</strain>
    </source>
</reference>
<evidence type="ECO:0000313" key="3">
    <source>
        <dbReference type="Proteomes" id="UP000017837"/>
    </source>
</evidence>
<dbReference type="OrthoDB" id="7565540at2"/>
<dbReference type="eggNOG" id="ENOG5033CEN">
    <property type="taxonomic scope" value="Bacteria"/>
</dbReference>
<feature type="transmembrane region" description="Helical" evidence="1">
    <location>
        <begin position="198"/>
        <end position="217"/>
    </location>
</feature>
<feature type="transmembrane region" description="Helical" evidence="1">
    <location>
        <begin position="59"/>
        <end position="78"/>
    </location>
</feature>
<proteinExistence type="predicted"/>